<proteinExistence type="predicted"/>
<protein>
    <submittedName>
        <fullName evidence="1">Uncharacterized protein</fullName>
    </submittedName>
</protein>
<dbReference type="AlphaFoldDB" id="U1PKB3"/>
<evidence type="ECO:0000313" key="1">
    <source>
        <dbReference type="EMBL" id="ERG92636.1"/>
    </source>
</evidence>
<dbReference type="EMBL" id="KE356560">
    <property type="protein sequence ID" value="ERG92636.1"/>
    <property type="molecule type" value="Genomic_DNA"/>
</dbReference>
<dbReference type="STRING" id="1238424.J07HQW1_02681"/>
<dbReference type="HOGENOM" id="CLU_2115433_0_0_2"/>
<dbReference type="Proteomes" id="UP000030649">
    <property type="component" value="Unassembled WGS sequence"/>
</dbReference>
<gene>
    <name evidence="1" type="ORF">J07HQW1_02681</name>
</gene>
<reference evidence="1 2" key="1">
    <citation type="journal article" date="2013" name="PLoS ONE">
        <title>Assembly-driven community genomics of a hypersaline microbial ecosystem.</title>
        <authorList>
            <person name="Podell S."/>
            <person name="Ugalde J.A."/>
            <person name="Narasingarao P."/>
            <person name="Banfield J.F."/>
            <person name="Heidelberg K.B."/>
            <person name="Allen E.E."/>
        </authorList>
    </citation>
    <scope>NUCLEOTIDE SEQUENCE [LARGE SCALE GENOMIC DNA]</scope>
    <source>
        <strain evidence="2">J07HQW1</strain>
    </source>
</reference>
<name>U1PKB3_9EURY</name>
<accession>U1PKB3</accession>
<evidence type="ECO:0000313" key="2">
    <source>
        <dbReference type="Proteomes" id="UP000030649"/>
    </source>
</evidence>
<organism evidence="1 2">
    <name type="scientific">Haloquadratum walsbyi J07HQW1</name>
    <dbReference type="NCBI Taxonomy" id="1238424"/>
    <lineage>
        <taxon>Archaea</taxon>
        <taxon>Methanobacteriati</taxon>
        <taxon>Methanobacteriota</taxon>
        <taxon>Stenosarchaea group</taxon>
        <taxon>Halobacteria</taxon>
        <taxon>Halobacteriales</taxon>
        <taxon>Haloferacaceae</taxon>
        <taxon>Haloquadratum</taxon>
    </lineage>
</organism>
<sequence>MQHPLGKSLFVITELIMDARLPAFLTAFPDCVGAVVVGFLLDLPIFNDEHALRPQCLTVKGGEYGHGPGPARARTADHVIVERYESDFTRRISDSGIQVRVEDVSLSSRCLQPE</sequence>